<evidence type="ECO:0000259" key="1">
    <source>
        <dbReference type="Pfam" id="PF13480"/>
    </source>
</evidence>
<organism evidence="2 3">
    <name type="scientific">Methylobacterium platani</name>
    <dbReference type="NCBI Taxonomy" id="427683"/>
    <lineage>
        <taxon>Bacteria</taxon>
        <taxon>Pseudomonadati</taxon>
        <taxon>Pseudomonadota</taxon>
        <taxon>Alphaproteobacteria</taxon>
        <taxon>Hyphomicrobiales</taxon>
        <taxon>Methylobacteriaceae</taxon>
        <taxon>Methylobacterium</taxon>
    </lineage>
</organism>
<sequence>MTPDEHWALWRSDPRATPFQSPAWLEPWWTHLGGGRRRDAEVREADGRLVGALPLFVWNDAGTRRLVPVGAGHSDYCDALLAPGTEPGRLWDAILRDDDAVDEVLLPDLRPDSPLLAPPPGGWIATDAEAEICPVLTLPPGGSPLAGLGRSQRRKVVHDRHRAAALGEVVEALAGPEEIAGVLDALFSLHGDRWARDGQPGVLADPRVQAFHRAAAPALDRAGLLRIAVVRHGGRIVAVLYGLADGTRWHSYINAVDLGVPGQSFGTLAFACLIEAAAARGAQAFHFLRGDEPYKSRWGARPTRTVRRRMRRA</sequence>
<dbReference type="Pfam" id="PF13480">
    <property type="entry name" value="Acetyltransf_6"/>
    <property type="match status" value="1"/>
</dbReference>
<accession>A0A179SAQ3</accession>
<dbReference type="EMBL" id="LWHQ01000023">
    <property type="protein sequence ID" value="OAS24464.1"/>
    <property type="molecule type" value="Genomic_DNA"/>
</dbReference>
<feature type="domain" description="BioF2-like acetyltransferase" evidence="1">
    <location>
        <begin position="150"/>
        <end position="296"/>
    </location>
</feature>
<comment type="caution">
    <text evidence="2">The sequence shown here is derived from an EMBL/GenBank/DDBJ whole genome shotgun (WGS) entry which is preliminary data.</text>
</comment>
<protein>
    <recommendedName>
        <fullName evidence="1">BioF2-like acetyltransferase domain-containing protein</fullName>
    </recommendedName>
</protein>
<dbReference type="InterPro" id="IPR016181">
    <property type="entry name" value="Acyl_CoA_acyltransferase"/>
</dbReference>
<dbReference type="SUPFAM" id="SSF55729">
    <property type="entry name" value="Acyl-CoA N-acyltransferases (Nat)"/>
    <property type="match status" value="1"/>
</dbReference>
<evidence type="ECO:0000313" key="2">
    <source>
        <dbReference type="EMBL" id="OAS24464.1"/>
    </source>
</evidence>
<dbReference type="Gene3D" id="3.40.630.30">
    <property type="match status" value="1"/>
</dbReference>
<name>A0A179SAQ3_9HYPH</name>
<dbReference type="InterPro" id="IPR038740">
    <property type="entry name" value="BioF2-like_GNAT_dom"/>
</dbReference>
<reference evidence="2 3" key="1">
    <citation type="submission" date="2016-04" db="EMBL/GenBank/DDBJ databases">
        <authorList>
            <person name="Evans L.H."/>
            <person name="Alamgir A."/>
            <person name="Owens N."/>
            <person name="Weber N.D."/>
            <person name="Virtaneva K."/>
            <person name="Barbian K."/>
            <person name="Babar A."/>
            <person name="Rosenke K."/>
        </authorList>
    </citation>
    <scope>NUCLEOTIDE SEQUENCE [LARGE SCALE GENOMIC DNA]</scope>
    <source>
        <strain evidence="2 3">PMB02</strain>
    </source>
</reference>
<evidence type="ECO:0000313" key="3">
    <source>
        <dbReference type="Proteomes" id="UP000078316"/>
    </source>
</evidence>
<gene>
    <name evidence="2" type="ORF">A5481_13645</name>
</gene>
<dbReference type="OrthoDB" id="9808976at2"/>
<dbReference type="Proteomes" id="UP000078316">
    <property type="component" value="Unassembled WGS sequence"/>
</dbReference>
<dbReference type="RefSeq" id="WP_053082262.1">
    <property type="nucleotide sequence ID" value="NZ_LWHQ01000023.1"/>
</dbReference>
<dbReference type="STRING" id="427683.A5481_13645"/>
<proteinExistence type="predicted"/>
<dbReference type="AlphaFoldDB" id="A0A179SAQ3"/>